<dbReference type="InParanoid" id="A0A0G4FA63"/>
<evidence type="ECO:0000256" key="2">
    <source>
        <dbReference type="SAM" id="MobiDB-lite"/>
    </source>
</evidence>
<evidence type="ECO:0000256" key="1">
    <source>
        <dbReference type="ARBA" id="ARBA00022837"/>
    </source>
</evidence>
<evidence type="ECO:0000313" key="4">
    <source>
        <dbReference type="EMBL" id="CEM09186.1"/>
    </source>
</evidence>
<evidence type="ECO:0000313" key="5">
    <source>
        <dbReference type="Proteomes" id="UP000041254"/>
    </source>
</evidence>
<proteinExistence type="predicted"/>
<sequence length="1012" mass="114729">MSPKTESMKGGEWLAHLTPQTKALFLPRKVQKFKELRLHFDEDHLSVEVDTVFRDTYDLFVNYLAKADIDTFTSPRWRMVAQYLLSLQHLAATLNIQLSDRRYREYYNIGHLDAFAWLTLRHACKIVLLRHSLGDRVTQTARLMTLQHRLLTKALQLYYERHDLKTAHQLLAALKYFDDAYSTFESAILDATDKMCQGMSHRLIELIDAARAIEEAAKCPTGDTFIALHEARYLAALSQVASLTTLYLVDEWGTDDGVVRPSNPPSTEFSQRDLMLFRKNLTHPLPGIRYLMKKALRYYDGLRRLLLKLMEPHEKDQSHLLYLQISRNGLLVATISKLSWAWFHARNWLQSDRMEDIAKLQELVAYDTAALRTTIKEEGERAAQIYLARLVVFDELMSHDSSRDNEGGTTALPQLCGPALSSKEDGDMPSFRITWSQTSDCLRWMSRIPDLLRSCAGRLHCPHWGQRFCLMTRLRSQLRERYGHHIRRAFARIDINRDRDLTEEEIRDAFSLWNLSFDRREIHIIFEIIDVDKSGTINPDELLEMFLNDEEMTSRINRMCESCLNLDLGPPRHPEESFLLSCRRALHLADAKMPSLVSSTSFGFDESTDAIGDVAPTQDNEDEASPTHERWSKQARWRMRKQALKGQTVLESTAMVNENQTYPLVADFIPFNICAFANHLLLSLDYWWGLSRIALSALVEEVERSSRNTSQQTAFKDIDSDTHLLEPPNIQQLTKTKSQKSLHSPPPSPQGKHLLPDHSPGSLKRGATKGLLVRQGTRTIKKGGMKKGLAAGAATKSSRGSERERDGGEEGLASERTVGSDEMDGMVGLEVSRTEQRMFEGGGWQKGDRNMLSLLDVLFPADIPCSSSHSSFEPTDPLLYDPKSRCHLRTQLTCQSTAKSPQAAALGAADLTLQSPSRFLSRRSSLARSSGRHSRATSISIADEASREQLPSIGLGSRRSSAPISLTPSSFLRRRLSTPQHDALRPATSPARRILRADNVSMFVKVVWSRQS</sequence>
<dbReference type="CDD" id="cd00051">
    <property type="entry name" value="EFh"/>
    <property type="match status" value="1"/>
</dbReference>
<dbReference type="SMART" id="SM00054">
    <property type="entry name" value="EFh"/>
    <property type="match status" value="2"/>
</dbReference>
<feature type="domain" description="EF-hand" evidence="3">
    <location>
        <begin position="481"/>
        <end position="516"/>
    </location>
</feature>
<feature type="compositionally biased region" description="Low complexity" evidence="2">
    <location>
        <begin position="787"/>
        <end position="798"/>
    </location>
</feature>
<name>A0A0G4FA63_VITBC</name>
<feature type="compositionally biased region" description="Basic and acidic residues" evidence="2">
    <location>
        <begin position="799"/>
        <end position="808"/>
    </location>
</feature>
<dbReference type="VEuPathDB" id="CryptoDB:Vbra_21282"/>
<feature type="region of interest" description="Disordered" evidence="2">
    <location>
        <begin position="923"/>
        <end position="943"/>
    </location>
</feature>
<dbReference type="GO" id="GO:0005509">
    <property type="term" value="F:calcium ion binding"/>
    <property type="evidence" value="ECO:0007669"/>
    <property type="project" value="InterPro"/>
</dbReference>
<organism evidence="4 5">
    <name type="scientific">Vitrella brassicaformis (strain CCMP3155)</name>
    <dbReference type="NCBI Taxonomy" id="1169540"/>
    <lineage>
        <taxon>Eukaryota</taxon>
        <taxon>Sar</taxon>
        <taxon>Alveolata</taxon>
        <taxon>Colpodellida</taxon>
        <taxon>Vitrellaceae</taxon>
        <taxon>Vitrella</taxon>
    </lineage>
</organism>
<dbReference type="SUPFAM" id="SSF47473">
    <property type="entry name" value="EF-hand"/>
    <property type="match status" value="1"/>
</dbReference>
<feature type="region of interest" description="Disordered" evidence="2">
    <location>
        <begin position="610"/>
        <end position="632"/>
    </location>
</feature>
<dbReference type="InterPro" id="IPR011992">
    <property type="entry name" value="EF-hand-dom_pair"/>
</dbReference>
<feature type="region of interest" description="Disordered" evidence="2">
    <location>
        <begin position="704"/>
        <end position="819"/>
    </location>
</feature>
<feature type="compositionally biased region" description="Polar residues" evidence="2">
    <location>
        <begin position="729"/>
        <end position="742"/>
    </location>
</feature>
<keyword evidence="1" id="KW-0106">Calcium</keyword>
<dbReference type="Pfam" id="PF13499">
    <property type="entry name" value="EF-hand_7"/>
    <property type="match status" value="1"/>
</dbReference>
<evidence type="ECO:0000259" key="3">
    <source>
        <dbReference type="PROSITE" id="PS50222"/>
    </source>
</evidence>
<dbReference type="PROSITE" id="PS50222">
    <property type="entry name" value="EF_HAND_2"/>
    <property type="match status" value="2"/>
</dbReference>
<feature type="domain" description="EF-hand" evidence="3">
    <location>
        <begin position="517"/>
        <end position="552"/>
    </location>
</feature>
<dbReference type="PROSITE" id="PS00018">
    <property type="entry name" value="EF_HAND_1"/>
    <property type="match status" value="2"/>
</dbReference>
<protein>
    <recommendedName>
        <fullName evidence="3">EF-hand domain-containing protein</fullName>
    </recommendedName>
</protein>
<accession>A0A0G4FA63</accession>
<keyword evidence="5" id="KW-1185">Reference proteome</keyword>
<dbReference type="InterPro" id="IPR018247">
    <property type="entry name" value="EF_Hand_1_Ca_BS"/>
</dbReference>
<dbReference type="AlphaFoldDB" id="A0A0G4FA63"/>
<reference evidence="4 5" key="1">
    <citation type="submission" date="2014-11" db="EMBL/GenBank/DDBJ databases">
        <authorList>
            <person name="Zhu J."/>
            <person name="Qi W."/>
            <person name="Song R."/>
        </authorList>
    </citation>
    <scope>NUCLEOTIDE SEQUENCE [LARGE SCALE GENOMIC DNA]</scope>
</reference>
<dbReference type="Proteomes" id="UP000041254">
    <property type="component" value="Unassembled WGS sequence"/>
</dbReference>
<dbReference type="EMBL" id="CDMY01000394">
    <property type="protein sequence ID" value="CEM09186.1"/>
    <property type="molecule type" value="Genomic_DNA"/>
</dbReference>
<dbReference type="InterPro" id="IPR002048">
    <property type="entry name" value="EF_hand_dom"/>
</dbReference>
<gene>
    <name evidence="4" type="ORF">Vbra_21282</name>
</gene>
<dbReference type="Gene3D" id="1.10.238.10">
    <property type="entry name" value="EF-hand"/>
    <property type="match status" value="1"/>
</dbReference>